<gene>
    <name evidence="1" type="ORF">M422DRAFT_254159</name>
</gene>
<proteinExistence type="predicted"/>
<dbReference type="AlphaFoldDB" id="A0A0C9UI12"/>
<reference evidence="1 2" key="1">
    <citation type="submission" date="2014-06" db="EMBL/GenBank/DDBJ databases">
        <title>Evolutionary Origins and Diversification of the Mycorrhizal Mutualists.</title>
        <authorList>
            <consortium name="DOE Joint Genome Institute"/>
            <consortium name="Mycorrhizal Genomics Consortium"/>
            <person name="Kohler A."/>
            <person name="Kuo A."/>
            <person name="Nagy L.G."/>
            <person name="Floudas D."/>
            <person name="Copeland A."/>
            <person name="Barry K.W."/>
            <person name="Cichocki N."/>
            <person name="Veneault-Fourrey C."/>
            <person name="LaButti K."/>
            <person name="Lindquist E.A."/>
            <person name="Lipzen A."/>
            <person name="Lundell T."/>
            <person name="Morin E."/>
            <person name="Murat C."/>
            <person name="Riley R."/>
            <person name="Ohm R."/>
            <person name="Sun H."/>
            <person name="Tunlid A."/>
            <person name="Henrissat B."/>
            <person name="Grigoriev I.V."/>
            <person name="Hibbett D.S."/>
            <person name="Martin F."/>
        </authorList>
    </citation>
    <scope>NUCLEOTIDE SEQUENCE [LARGE SCALE GENOMIC DNA]</scope>
    <source>
        <strain evidence="1 2">SS14</strain>
    </source>
</reference>
<organism evidence="1 2">
    <name type="scientific">Sphaerobolus stellatus (strain SS14)</name>
    <dbReference type="NCBI Taxonomy" id="990650"/>
    <lineage>
        <taxon>Eukaryota</taxon>
        <taxon>Fungi</taxon>
        <taxon>Dikarya</taxon>
        <taxon>Basidiomycota</taxon>
        <taxon>Agaricomycotina</taxon>
        <taxon>Agaricomycetes</taxon>
        <taxon>Phallomycetidae</taxon>
        <taxon>Geastrales</taxon>
        <taxon>Sphaerobolaceae</taxon>
        <taxon>Sphaerobolus</taxon>
    </lineage>
</organism>
<evidence type="ECO:0000313" key="2">
    <source>
        <dbReference type="Proteomes" id="UP000054279"/>
    </source>
</evidence>
<protein>
    <submittedName>
        <fullName evidence="1">Uncharacterized protein</fullName>
    </submittedName>
</protein>
<sequence length="167" mass="18513">MANIIRSAKSGSDWTVNELDAYNITIVSQDLAAFFGSDVLPLPARHPDLVDKVAADEIEDEDSYQVDRYINLAIDPIPGEESAVNDSAMQLLRTMGYAGRAVGRDLRSRKDIPFLICGEWRLAKTDVCVMDRNEILLLVQEDKCHMELGDPYSQLIAEAIAAVQSNN</sequence>
<keyword evidence="2" id="KW-1185">Reference proteome</keyword>
<dbReference type="HOGENOM" id="CLU_078038_0_1_1"/>
<accession>A0A0C9UI12</accession>
<dbReference type="EMBL" id="KN837128">
    <property type="protein sequence ID" value="KIJ42713.1"/>
    <property type="molecule type" value="Genomic_DNA"/>
</dbReference>
<name>A0A0C9UI12_SPHS4</name>
<dbReference type="Proteomes" id="UP000054279">
    <property type="component" value="Unassembled WGS sequence"/>
</dbReference>
<dbReference type="OrthoDB" id="3253976at2759"/>
<evidence type="ECO:0000313" key="1">
    <source>
        <dbReference type="EMBL" id="KIJ42713.1"/>
    </source>
</evidence>